<organism evidence="2 4">
    <name type="scientific">Chitinophaga sancti</name>
    <dbReference type="NCBI Taxonomy" id="1004"/>
    <lineage>
        <taxon>Bacteria</taxon>
        <taxon>Pseudomonadati</taxon>
        <taxon>Bacteroidota</taxon>
        <taxon>Chitinophagia</taxon>
        <taxon>Chitinophagales</taxon>
        <taxon>Chitinophagaceae</taxon>
        <taxon>Chitinophaga</taxon>
    </lineage>
</organism>
<evidence type="ECO:0000313" key="5">
    <source>
        <dbReference type="Proteomes" id="UP001326715"/>
    </source>
</evidence>
<dbReference type="InterPro" id="IPR018750">
    <property type="entry name" value="DUF2306_membrane"/>
</dbReference>
<feature type="transmembrane region" description="Helical" evidence="1">
    <location>
        <begin position="91"/>
        <end position="111"/>
    </location>
</feature>
<accession>A0A1K1MZ56</accession>
<reference evidence="3 5" key="2">
    <citation type="submission" date="2023-11" db="EMBL/GenBank/DDBJ databases">
        <title>MicrobeMod: A computational toolkit for identifying prokaryotic methylation and restriction-modification with nanopore sequencing.</title>
        <authorList>
            <person name="Crits-Christoph A."/>
            <person name="Kang S.C."/>
            <person name="Lee H."/>
            <person name="Ostrov N."/>
        </authorList>
    </citation>
    <scope>NUCLEOTIDE SEQUENCE [LARGE SCALE GENOMIC DNA]</scope>
    <source>
        <strain evidence="3 5">ATCC 23090</strain>
    </source>
</reference>
<evidence type="ECO:0000313" key="4">
    <source>
        <dbReference type="Proteomes" id="UP000183788"/>
    </source>
</evidence>
<proteinExistence type="predicted"/>
<dbReference type="EMBL" id="CP140154">
    <property type="protein sequence ID" value="WQG91278.1"/>
    <property type="molecule type" value="Genomic_DNA"/>
</dbReference>
<keyword evidence="1" id="KW-0812">Transmembrane</keyword>
<protein>
    <submittedName>
        <fullName evidence="3">DUF2306 domain-containing protein</fullName>
    </submittedName>
    <submittedName>
        <fullName evidence="2">Predicted membrane protein</fullName>
    </submittedName>
</protein>
<evidence type="ECO:0000313" key="2">
    <source>
        <dbReference type="EMBL" id="SFW28313.1"/>
    </source>
</evidence>
<dbReference type="Proteomes" id="UP000183788">
    <property type="component" value="Unassembled WGS sequence"/>
</dbReference>
<reference evidence="2 4" key="1">
    <citation type="submission" date="2016-11" db="EMBL/GenBank/DDBJ databases">
        <authorList>
            <person name="Jaros S."/>
            <person name="Januszkiewicz K."/>
            <person name="Wedrychowicz H."/>
        </authorList>
    </citation>
    <scope>NUCLEOTIDE SEQUENCE [LARGE SCALE GENOMIC DNA]</scope>
    <source>
        <strain evidence="2 4">DSM 784</strain>
    </source>
</reference>
<feature type="transmembrane region" description="Helical" evidence="1">
    <location>
        <begin position="55"/>
        <end position="79"/>
    </location>
</feature>
<dbReference type="EMBL" id="FPIZ01000002">
    <property type="protein sequence ID" value="SFW28313.1"/>
    <property type="molecule type" value="Genomic_DNA"/>
</dbReference>
<gene>
    <name evidence="2" type="ORF">SAMN05661012_01004</name>
    <name evidence="3" type="ORF">SR876_07190</name>
</gene>
<evidence type="ECO:0000313" key="3">
    <source>
        <dbReference type="EMBL" id="WQG91278.1"/>
    </source>
</evidence>
<keyword evidence="1" id="KW-0472">Membrane</keyword>
<keyword evidence="5" id="KW-1185">Reference proteome</keyword>
<feature type="transmembrane region" description="Helical" evidence="1">
    <location>
        <begin position="154"/>
        <end position="175"/>
    </location>
</feature>
<feature type="transmembrane region" description="Helical" evidence="1">
    <location>
        <begin position="9"/>
        <end position="27"/>
    </location>
</feature>
<dbReference type="Proteomes" id="UP001326715">
    <property type="component" value="Chromosome"/>
</dbReference>
<evidence type="ECO:0000256" key="1">
    <source>
        <dbReference type="SAM" id="Phobius"/>
    </source>
</evidence>
<dbReference type="STRING" id="1004.SAMN05661012_01004"/>
<dbReference type="AlphaFoldDB" id="A0A1K1MZ56"/>
<feature type="transmembrane region" description="Helical" evidence="1">
    <location>
        <begin position="117"/>
        <end position="133"/>
    </location>
</feature>
<keyword evidence="1" id="KW-1133">Transmembrane helix</keyword>
<sequence length="222" mass="26213">MIVRIVQSFIAYLVLSVGTFLMLRMIIDYSSFQTNIHFLEFKQEYLHIPIWKTAFYIHVFSSILALAAGFTQFSAHFLHHYRRAHKLIGKIYVIDILIINFPVGLIMGAYANGLWPSKLAFILLDCLWFYFTYKALVKVKKGDIAAHKRYMIRSYALTFSAITLRTWKVILLQTFHPDPLTLYMIDAWMGFVPNLLFAEWWIYRSSRKFIKTRYTNTAKITR</sequence>
<feature type="transmembrane region" description="Helical" evidence="1">
    <location>
        <begin position="181"/>
        <end position="203"/>
    </location>
</feature>
<dbReference type="Pfam" id="PF10067">
    <property type="entry name" value="DUF2306"/>
    <property type="match status" value="1"/>
</dbReference>
<dbReference type="RefSeq" id="WP_072357485.1">
    <property type="nucleotide sequence ID" value="NZ_CP139972.1"/>
</dbReference>
<name>A0A1K1MZ56_9BACT</name>